<feature type="chain" id="PRO_5024792909" description="Ice-binding protein C-terminal domain-containing protein" evidence="1">
    <location>
        <begin position="23"/>
        <end position="198"/>
    </location>
</feature>
<keyword evidence="4" id="KW-1185">Reference proteome</keyword>
<dbReference type="OrthoDB" id="8565395at2"/>
<organism evidence="3 4">
    <name type="scientific">Uabimicrobium amorphum</name>
    <dbReference type="NCBI Taxonomy" id="2596890"/>
    <lineage>
        <taxon>Bacteria</taxon>
        <taxon>Pseudomonadati</taxon>
        <taxon>Planctomycetota</taxon>
        <taxon>Candidatus Uabimicrobiia</taxon>
        <taxon>Candidatus Uabimicrobiales</taxon>
        <taxon>Candidatus Uabimicrobiaceae</taxon>
        <taxon>Candidatus Uabimicrobium</taxon>
    </lineage>
</organism>
<evidence type="ECO:0000313" key="3">
    <source>
        <dbReference type="EMBL" id="BBM85391.1"/>
    </source>
</evidence>
<sequence>MIKTTMLFLLSFVLASSLSATSITLDFNNANLGDSIGLFHSAPTTLDITDGIGGTFTLTVSAVGQGATITLDGGQQILNNDSGIGLQMEVTHSSGENLRLTGGIARVLNGGGDNSVNWNLSSGANSLTVFDSATLQAISVSGTNFVPGGSIGFNTFGEVGIQSLTFETENPLAVVPEPSTYVAMLLGLALLGFRVRKK</sequence>
<dbReference type="KEGG" id="uam:UABAM_03758"/>
<evidence type="ECO:0000256" key="1">
    <source>
        <dbReference type="SAM" id="SignalP"/>
    </source>
</evidence>
<evidence type="ECO:0000259" key="2">
    <source>
        <dbReference type="Pfam" id="PF07589"/>
    </source>
</evidence>
<dbReference type="RefSeq" id="WP_151969497.1">
    <property type="nucleotide sequence ID" value="NZ_AP019860.1"/>
</dbReference>
<evidence type="ECO:0000313" key="4">
    <source>
        <dbReference type="Proteomes" id="UP000326354"/>
    </source>
</evidence>
<dbReference type="NCBIfam" id="TIGR02595">
    <property type="entry name" value="PEP_CTERM"/>
    <property type="match status" value="1"/>
</dbReference>
<protein>
    <recommendedName>
        <fullName evidence="2">Ice-binding protein C-terminal domain-containing protein</fullName>
    </recommendedName>
</protein>
<reference evidence="3 4" key="1">
    <citation type="submission" date="2019-08" db="EMBL/GenBank/DDBJ databases">
        <title>Complete genome sequence of Candidatus Uab amorphum.</title>
        <authorList>
            <person name="Shiratori T."/>
            <person name="Suzuki S."/>
            <person name="Kakizawa Y."/>
            <person name="Ishida K."/>
        </authorList>
    </citation>
    <scope>NUCLEOTIDE SEQUENCE [LARGE SCALE GENOMIC DNA]</scope>
    <source>
        <strain evidence="3 4">SRT547</strain>
    </source>
</reference>
<accession>A0A5S9IQ43</accession>
<dbReference type="InterPro" id="IPR013424">
    <property type="entry name" value="Ice-binding_C"/>
</dbReference>
<dbReference type="EMBL" id="AP019860">
    <property type="protein sequence ID" value="BBM85391.1"/>
    <property type="molecule type" value="Genomic_DNA"/>
</dbReference>
<keyword evidence="1" id="KW-0732">Signal</keyword>
<gene>
    <name evidence="3" type="ORF">UABAM_03758</name>
</gene>
<proteinExistence type="predicted"/>
<name>A0A5S9IQ43_UABAM</name>
<dbReference type="Proteomes" id="UP000326354">
    <property type="component" value="Chromosome"/>
</dbReference>
<feature type="signal peptide" evidence="1">
    <location>
        <begin position="1"/>
        <end position="22"/>
    </location>
</feature>
<dbReference type="Pfam" id="PF07589">
    <property type="entry name" value="PEP-CTERM"/>
    <property type="match status" value="1"/>
</dbReference>
<feature type="domain" description="Ice-binding protein C-terminal" evidence="2">
    <location>
        <begin position="175"/>
        <end position="198"/>
    </location>
</feature>
<dbReference type="AlphaFoldDB" id="A0A5S9IQ43"/>